<keyword evidence="5 9" id="KW-0418">Kinase</keyword>
<feature type="transmembrane region" description="Helical" evidence="7">
    <location>
        <begin position="178"/>
        <end position="197"/>
    </location>
</feature>
<feature type="transmembrane region" description="Helical" evidence="7">
    <location>
        <begin position="451"/>
        <end position="475"/>
    </location>
</feature>
<name>A0A368HFE4_9GAMM</name>
<dbReference type="PROSITE" id="PS50109">
    <property type="entry name" value="HIS_KIN"/>
    <property type="match status" value="1"/>
</dbReference>
<dbReference type="InterPro" id="IPR036097">
    <property type="entry name" value="HisK_dim/P_sf"/>
</dbReference>
<reference evidence="9 10" key="1">
    <citation type="submission" date="2018-02" db="EMBL/GenBank/DDBJ databases">
        <title>Insights into the biology of acidophilic members of the Acidiferrobacteraceae family derived from comparative genomic analyses.</title>
        <authorList>
            <person name="Issotta F."/>
            <person name="Thyssen C."/>
            <person name="Mena C."/>
            <person name="Moya A."/>
            <person name="Bellenberg S."/>
            <person name="Sproer C."/>
            <person name="Covarrubias P.C."/>
            <person name="Sand W."/>
            <person name="Quatrini R."/>
            <person name="Vera M."/>
        </authorList>
    </citation>
    <scope>NUCLEOTIDE SEQUENCE [LARGE SCALE GENOMIC DNA]</scope>
    <source>
        <strain evidence="10">m-1</strain>
    </source>
</reference>
<feature type="transmembrane region" description="Helical" evidence="7">
    <location>
        <begin position="595"/>
        <end position="619"/>
    </location>
</feature>
<dbReference type="EMBL" id="PSYR01000002">
    <property type="protein sequence ID" value="RCN55909.1"/>
    <property type="molecule type" value="Genomic_DNA"/>
</dbReference>
<dbReference type="SUPFAM" id="SSF47384">
    <property type="entry name" value="Homodimeric domain of signal transducing histidine kinase"/>
    <property type="match status" value="1"/>
</dbReference>
<dbReference type="PANTHER" id="PTHR43047:SF72">
    <property type="entry name" value="OSMOSENSING HISTIDINE PROTEIN KINASE SLN1"/>
    <property type="match status" value="1"/>
</dbReference>
<feature type="domain" description="Histidine kinase" evidence="8">
    <location>
        <begin position="673"/>
        <end position="888"/>
    </location>
</feature>
<feature type="transmembrane region" description="Helical" evidence="7">
    <location>
        <begin position="146"/>
        <end position="166"/>
    </location>
</feature>
<dbReference type="PANTHER" id="PTHR43047">
    <property type="entry name" value="TWO-COMPONENT HISTIDINE PROTEIN KINASE"/>
    <property type="match status" value="1"/>
</dbReference>
<dbReference type="AlphaFoldDB" id="A0A368HFE4"/>
<dbReference type="InterPro" id="IPR036890">
    <property type="entry name" value="HATPase_C_sf"/>
</dbReference>
<gene>
    <name evidence="9" type="ORF">C4900_08370</name>
</gene>
<evidence type="ECO:0000256" key="4">
    <source>
        <dbReference type="ARBA" id="ARBA00022679"/>
    </source>
</evidence>
<protein>
    <recommendedName>
        <fullName evidence="2">histidine kinase</fullName>
        <ecNumber evidence="2">2.7.13.3</ecNumber>
    </recommendedName>
</protein>
<dbReference type="SUPFAM" id="SSF55874">
    <property type="entry name" value="ATPase domain of HSP90 chaperone/DNA topoisomerase II/histidine kinase"/>
    <property type="match status" value="1"/>
</dbReference>
<evidence type="ECO:0000256" key="1">
    <source>
        <dbReference type="ARBA" id="ARBA00000085"/>
    </source>
</evidence>
<keyword evidence="10" id="KW-1185">Reference proteome</keyword>
<dbReference type="CDD" id="cd00082">
    <property type="entry name" value="HisKA"/>
    <property type="match status" value="1"/>
</dbReference>
<feature type="transmembrane region" description="Helical" evidence="7">
    <location>
        <begin position="257"/>
        <end position="287"/>
    </location>
</feature>
<feature type="transmembrane region" description="Helical" evidence="7">
    <location>
        <begin position="387"/>
        <end position="405"/>
    </location>
</feature>
<dbReference type="InterPro" id="IPR004358">
    <property type="entry name" value="Sig_transdc_His_kin-like_C"/>
</dbReference>
<dbReference type="InterPro" id="IPR003594">
    <property type="entry name" value="HATPase_dom"/>
</dbReference>
<feature type="transmembrane region" description="Helical" evidence="7">
    <location>
        <begin position="75"/>
        <end position="97"/>
    </location>
</feature>
<feature type="transmembrane region" description="Helical" evidence="7">
    <location>
        <begin position="359"/>
        <end position="381"/>
    </location>
</feature>
<dbReference type="GO" id="GO:0009927">
    <property type="term" value="F:histidine phosphotransfer kinase activity"/>
    <property type="evidence" value="ECO:0007669"/>
    <property type="project" value="TreeGrafter"/>
</dbReference>
<keyword evidence="7" id="KW-0812">Transmembrane</keyword>
<dbReference type="Gene3D" id="1.10.287.130">
    <property type="match status" value="1"/>
</dbReference>
<feature type="coiled-coil region" evidence="6">
    <location>
        <begin position="625"/>
        <end position="656"/>
    </location>
</feature>
<evidence type="ECO:0000256" key="5">
    <source>
        <dbReference type="ARBA" id="ARBA00022777"/>
    </source>
</evidence>
<evidence type="ECO:0000313" key="10">
    <source>
        <dbReference type="Proteomes" id="UP000253250"/>
    </source>
</evidence>
<keyword evidence="7" id="KW-0472">Membrane</keyword>
<dbReference type="InterPro" id="IPR003661">
    <property type="entry name" value="HisK_dim/P_dom"/>
</dbReference>
<dbReference type="InterPro" id="IPR005467">
    <property type="entry name" value="His_kinase_dom"/>
</dbReference>
<dbReference type="Proteomes" id="UP000253250">
    <property type="component" value="Unassembled WGS sequence"/>
</dbReference>
<feature type="transmembrane region" description="Helical" evidence="7">
    <location>
        <begin position="540"/>
        <end position="557"/>
    </location>
</feature>
<keyword evidence="3" id="KW-0597">Phosphoprotein</keyword>
<dbReference type="GO" id="GO:0000155">
    <property type="term" value="F:phosphorelay sensor kinase activity"/>
    <property type="evidence" value="ECO:0007669"/>
    <property type="project" value="InterPro"/>
</dbReference>
<feature type="transmembrane region" description="Helical" evidence="7">
    <location>
        <begin position="563"/>
        <end position="583"/>
    </location>
</feature>
<evidence type="ECO:0000256" key="7">
    <source>
        <dbReference type="SAM" id="Phobius"/>
    </source>
</evidence>
<proteinExistence type="predicted"/>
<dbReference type="OrthoDB" id="6724607at2"/>
<evidence type="ECO:0000259" key="8">
    <source>
        <dbReference type="PROSITE" id="PS50109"/>
    </source>
</evidence>
<evidence type="ECO:0000256" key="3">
    <source>
        <dbReference type="ARBA" id="ARBA00022553"/>
    </source>
</evidence>
<feature type="transmembrane region" description="Helical" evidence="7">
    <location>
        <begin position="217"/>
        <end position="236"/>
    </location>
</feature>
<feature type="transmembrane region" description="Helical" evidence="7">
    <location>
        <begin position="307"/>
        <end position="327"/>
    </location>
</feature>
<keyword evidence="7" id="KW-1133">Transmembrane helix</keyword>
<dbReference type="EC" id="2.7.13.3" evidence="2"/>
<dbReference type="GO" id="GO:0005886">
    <property type="term" value="C:plasma membrane"/>
    <property type="evidence" value="ECO:0007669"/>
    <property type="project" value="TreeGrafter"/>
</dbReference>
<dbReference type="SMART" id="SM00388">
    <property type="entry name" value="HisKA"/>
    <property type="match status" value="1"/>
</dbReference>
<evidence type="ECO:0000256" key="2">
    <source>
        <dbReference type="ARBA" id="ARBA00012438"/>
    </source>
</evidence>
<comment type="caution">
    <text evidence="9">The sequence shown here is derived from an EMBL/GenBank/DDBJ whole genome shotgun (WGS) entry which is preliminary data.</text>
</comment>
<dbReference type="Gene3D" id="3.30.565.10">
    <property type="entry name" value="Histidine kinase-like ATPase, C-terminal domain"/>
    <property type="match status" value="1"/>
</dbReference>
<dbReference type="RefSeq" id="WP_114282938.1">
    <property type="nucleotide sequence ID" value="NZ_PSYR01000002.1"/>
</dbReference>
<feature type="transmembrane region" description="Helical" evidence="7">
    <location>
        <begin position="40"/>
        <end position="69"/>
    </location>
</feature>
<dbReference type="SMART" id="SM00387">
    <property type="entry name" value="HATPase_c"/>
    <property type="match status" value="1"/>
</dbReference>
<sequence>MDQGIPLRLVKTRRDYNTWAANETLEDYALRYAPATFRKWSAFAVGNTAFGAVSFLVLEAIGGALVIHYGFVNALWAILTSGLVIFLTGLPIAYYCARYNVDIDLLTRGAGFGYLGSTVTSLIYASFTFIFFALEASIMAFALRMAFGLPFTYAAVVSALFVIPFVTHGISAISRLQAYTQPVWLILMAIPLIFVLHDTHILAAFTHYGGRAHAEKFTPLLFGAGVSVCLSLMAQIGEQADYLRFMPAPRPGRRRAWWTTVVTTGAGWIVPGVLKQLAGALLAFWLIHRGVDPATADRPTAMYQSAYRAAFGPGALALAATVVFVILSQLKINVTNAYAGSLAWSNFFSRLTHTHPGRVVWLIFNVLIALLLMELRVFAALVHVLDLFAGFVAAWIGALVADLVVNKPLGLSPAGIEFRRAYLYDINPVGVGATVGGALLGLAAYSGAWGALAAAFSPAVALTAAFVLSPAISAATGGRYYRARPAQATAGLCVLCETSFAPEDMAACPSYEGAICSLCCTLESRCHDACKPRGHARRQLAAWLAPLFPGITADGFGSRLAHFLVAFTGALFVAAAILGTLYYQGQLSAGALQPALAAFAVKAFAAFAVALGLGSWWWVLTLEGRQRAEDESQRHNALLEQEIAQHAATHERLKAAYRALDDANRAKQRFISHMSHELRTPLNSLLGYIEILRQHPGLMPPEQRALAIMYGSGMHLRQLIEDILDVARIESGRVTLERHDVAIADLLSSALDTFRAEADRRGLTLTLTLDGPLPAVIHGDERRLRQILFNLIANALKFTAAGGVTVRACYRHQLLHLAVTDTGPGLPAEAMDAIFQPFFRGPGATTGPGGCGLGLTITKMLVEMMGGDIHVESSAHGATFRVRLYGPSRPTPAGMNVACATLESATAVAPSTGTPSPGPAPVVAPDPRDVATLMEQARQGYVKGVTGHLEALVARDPRYRPFADRLLALAGDFRMREITTYLETLIHDVP</sequence>
<comment type="catalytic activity">
    <reaction evidence="1">
        <text>ATP + protein L-histidine = ADP + protein N-phospho-L-histidine.</text>
        <dbReference type="EC" id="2.7.13.3"/>
    </reaction>
</comment>
<dbReference type="Pfam" id="PF02518">
    <property type="entry name" value="HATPase_c"/>
    <property type="match status" value="1"/>
</dbReference>
<accession>A0A368HFE4</accession>
<organism evidence="9 10">
    <name type="scientific">Acidiferrobacter thiooxydans</name>
    <dbReference type="NCBI Taxonomy" id="163359"/>
    <lineage>
        <taxon>Bacteria</taxon>
        <taxon>Pseudomonadati</taxon>
        <taxon>Pseudomonadota</taxon>
        <taxon>Gammaproteobacteria</taxon>
        <taxon>Acidiferrobacterales</taxon>
        <taxon>Acidiferrobacteraceae</taxon>
        <taxon>Acidiferrobacter</taxon>
    </lineage>
</organism>
<dbReference type="Pfam" id="PF00512">
    <property type="entry name" value="HisKA"/>
    <property type="match status" value="1"/>
</dbReference>
<dbReference type="PRINTS" id="PR00344">
    <property type="entry name" value="BCTRLSENSOR"/>
</dbReference>
<dbReference type="Gene3D" id="1.10.4160.10">
    <property type="entry name" value="Hydantoin permease"/>
    <property type="match status" value="1"/>
</dbReference>
<feature type="transmembrane region" description="Helical" evidence="7">
    <location>
        <begin position="109"/>
        <end position="134"/>
    </location>
</feature>
<evidence type="ECO:0000256" key="6">
    <source>
        <dbReference type="SAM" id="Coils"/>
    </source>
</evidence>
<keyword evidence="4" id="KW-0808">Transferase</keyword>
<feature type="transmembrane region" description="Helical" evidence="7">
    <location>
        <begin position="426"/>
        <end position="445"/>
    </location>
</feature>
<evidence type="ECO:0000313" key="9">
    <source>
        <dbReference type="EMBL" id="RCN55909.1"/>
    </source>
</evidence>
<keyword evidence="6" id="KW-0175">Coiled coil</keyword>